<sequence>MANPWAVMIRPAAVPLTPRSPRITSSTGITVAPAITPSVETNRRTASAPGYPTGDLVESGSTIIENLRWREWCPQPDPVPRLGAGRPRVEKIGVQRARN</sequence>
<keyword evidence="2" id="KW-1185">Reference proteome</keyword>
<name>A0A8J3CJ65_9PSEU</name>
<reference evidence="1" key="1">
    <citation type="journal article" date="2014" name="Int. J. Syst. Evol. Microbiol.">
        <title>Complete genome sequence of Corynebacterium casei LMG S-19264T (=DSM 44701T), isolated from a smear-ripened cheese.</title>
        <authorList>
            <consortium name="US DOE Joint Genome Institute (JGI-PGF)"/>
            <person name="Walter F."/>
            <person name="Albersmeier A."/>
            <person name="Kalinowski J."/>
            <person name="Ruckert C."/>
        </authorList>
    </citation>
    <scope>NUCLEOTIDE SEQUENCE</scope>
    <source>
        <strain evidence="1">CGMCC 4.5737</strain>
    </source>
</reference>
<comment type="caution">
    <text evidence="1">The sequence shown here is derived from an EMBL/GenBank/DDBJ whole genome shotgun (WGS) entry which is preliminary data.</text>
</comment>
<dbReference type="Proteomes" id="UP000637578">
    <property type="component" value="Unassembled WGS sequence"/>
</dbReference>
<reference evidence="1" key="2">
    <citation type="submission" date="2020-09" db="EMBL/GenBank/DDBJ databases">
        <authorList>
            <person name="Sun Q."/>
            <person name="Zhou Y."/>
        </authorList>
    </citation>
    <scope>NUCLEOTIDE SEQUENCE</scope>
    <source>
        <strain evidence="1">CGMCC 4.5737</strain>
    </source>
</reference>
<protein>
    <submittedName>
        <fullName evidence="1">Uncharacterized protein</fullName>
    </submittedName>
</protein>
<gene>
    <name evidence="1" type="ORF">GCM10012275_45690</name>
</gene>
<evidence type="ECO:0000313" key="1">
    <source>
        <dbReference type="EMBL" id="GGM70106.1"/>
    </source>
</evidence>
<dbReference type="EMBL" id="BMMK01000024">
    <property type="protein sequence ID" value="GGM70106.1"/>
    <property type="molecule type" value="Genomic_DNA"/>
</dbReference>
<evidence type="ECO:0000313" key="2">
    <source>
        <dbReference type="Proteomes" id="UP000637578"/>
    </source>
</evidence>
<organism evidence="1 2">
    <name type="scientific">Longimycelium tulufanense</name>
    <dbReference type="NCBI Taxonomy" id="907463"/>
    <lineage>
        <taxon>Bacteria</taxon>
        <taxon>Bacillati</taxon>
        <taxon>Actinomycetota</taxon>
        <taxon>Actinomycetes</taxon>
        <taxon>Pseudonocardiales</taxon>
        <taxon>Pseudonocardiaceae</taxon>
        <taxon>Longimycelium</taxon>
    </lineage>
</organism>
<proteinExistence type="predicted"/>
<accession>A0A8J3CJ65</accession>
<dbReference type="AlphaFoldDB" id="A0A8J3CJ65"/>